<dbReference type="EMBL" id="JBHLVF010000041">
    <property type="protein sequence ID" value="MFC0394409.1"/>
    <property type="molecule type" value="Genomic_DNA"/>
</dbReference>
<reference evidence="5 6" key="1">
    <citation type="submission" date="2024-09" db="EMBL/GenBank/DDBJ databases">
        <authorList>
            <person name="Sun Q."/>
            <person name="Mori K."/>
        </authorList>
    </citation>
    <scope>NUCLEOTIDE SEQUENCE [LARGE SCALE GENOMIC DNA]</scope>
    <source>
        <strain evidence="5 6">CCM 4839</strain>
    </source>
</reference>
<dbReference type="SMART" id="SM00342">
    <property type="entry name" value="HTH_ARAC"/>
    <property type="match status" value="1"/>
</dbReference>
<dbReference type="PANTHER" id="PTHR43280">
    <property type="entry name" value="ARAC-FAMILY TRANSCRIPTIONAL REGULATOR"/>
    <property type="match status" value="1"/>
</dbReference>
<evidence type="ECO:0000256" key="1">
    <source>
        <dbReference type="ARBA" id="ARBA00023015"/>
    </source>
</evidence>
<dbReference type="Pfam" id="PF12833">
    <property type="entry name" value="HTH_18"/>
    <property type="match status" value="1"/>
</dbReference>
<keyword evidence="1" id="KW-0805">Transcription regulation</keyword>
<gene>
    <name evidence="5" type="ORF">ACFFJ8_24005</name>
</gene>
<evidence type="ECO:0000259" key="4">
    <source>
        <dbReference type="PROSITE" id="PS01124"/>
    </source>
</evidence>
<feature type="domain" description="HTH araC/xylS-type" evidence="4">
    <location>
        <begin position="164"/>
        <end position="261"/>
    </location>
</feature>
<name>A0ABV6JG41_9BACL</name>
<protein>
    <submittedName>
        <fullName evidence="5">AraC family transcriptional regulator</fullName>
    </submittedName>
</protein>
<organism evidence="5 6">
    <name type="scientific">Paenibacillus mendelii</name>
    <dbReference type="NCBI Taxonomy" id="206163"/>
    <lineage>
        <taxon>Bacteria</taxon>
        <taxon>Bacillati</taxon>
        <taxon>Bacillota</taxon>
        <taxon>Bacilli</taxon>
        <taxon>Bacillales</taxon>
        <taxon>Paenibacillaceae</taxon>
        <taxon>Paenibacillus</taxon>
    </lineage>
</organism>
<accession>A0ABV6JG41</accession>
<dbReference type="InterPro" id="IPR009057">
    <property type="entry name" value="Homeodomain-like_sf"/>
</dbReference>
<sequence>MQEELQTGILVSSFGELGEAWTHLHIKDDFNRLYFMVDGRCSISVDGLSLTPASGQLILLPAGAEISATSYNGENFAKYFCHFTATIGGSRLFDLLHTAPVIEVEDTLLLAEQFQELNRCFSGEGITSILRAKTVLNQLLCYFIEKNPSVSLHDSGHPSIQSMTRVLEYIDHHLADKLSVEELARLVHFHPHYFIQVFRTMMGYSPMQYIAKLRFERASTLLLSTKLNINEIAEYVGIHPEYFTKFFKHHGGVSPTEYRNQSKAAIE</sequence>
<comment type="caution">
    <text evidence="5">The sequence shown here is derived from an EMBL/GenBank/DDBJ whole genome shotgun (WGS) entry which is preliminary data.</text>
</comment>
<dbReference type="SUPFAM" id="SSF46689">
    <property type="entry name" value="Homeodomain-like"/>
    <property type="match status" value="2"/>
</dbReference>
<dbReference type="InterPro" id="IPR037923">
    <property type="entry name" value="HTH-like"/>
</dbReference>
<proteinExistence type="predicted"/>
<dbReference type="PROSITE" id="PS01124">
    <property type="entry name" value="HTH_ARAC_FAMILY_2"/>
    <property type="match status" value="1"/>
</dbReference>
<dbReference type="SUPFAM" id="SSF51215">
    <property type="entry name" value="Regulatory protein AraC"/>
    <property type="match status" value="1"/>
</dbReference>
<evidence type="ECO:0000313" key="6">
    <source>
        <dbReference type="Proteomes" id="UP001589818"/>
    </source>
</evidence>
<evidence type="ECO:0000256" key="2">
    <source>
        <dbReference type="ARBA" id="ARBA00023125"/>
    </source>
</evidence>
<keyword evidence="2" id="KW-0238">DNA-binding</keyword>
<dbReference type="InterPro" id="IPR018060">
    <property type="entry name" value="HTH_AraC"/>
</dbReference>
<dbReference type="PANTHER" id="PTHR43280:SF28">
    <property type="entry name" value="HTH-TYPE TRANSCRIPTIONAL ACTIVATOR RHAS"/>
    <property type="match status" value="1"/>
</dbReference>
<dbReference type="RefSeq" id="WP_204815550.1">
    <property type="nucleotide sequence ID" value="NZ_JANHOF010000001.1"/>
</dbReference>
<keyword evidence="3" id="KW-0804">Transcription</keyword>
<keyword evidence="6" id="KW-1185">Reference proteome</keyword>
<dbReference type="Proteomes" id="UP001589818">
    <property type="component" value="Unassembled WGS sequence"/>
</dbReference>
<evidence type="ECO:0000313" key="5">
    <source>
        <dbReference type="EMBL" id="MFC0394409.1"/>
    </source>
</evidence>
<evidence type="ECO:0000256" key="3">
    <source>
        <dbReference type="ARBA" id="ARBA00023163"/>
    </source>
</evidence>
<dbReference type="Gene3D" id="1.10.10.60">
    <property type="entry name" value="Homeodomain-like"/>
    <property type="match status" value="2"/>
</dbReference>